<keyword evidence="1" id="KW-0175">Coiled coil</keyword>
<dbReference type="EMBL" id="JAVHNQ010000007">
    <property type="protein sequence ID" value="KAK6341571.1"/>
    <property type="molecule type" value="Genomic_DNA"/>
</dbReference>
<dbReference type="AlphaFoldDB" id="A0AAV9UHN7"/>
<protein>
    <submittedName>
        <fullName evidence="2">Uncharacterized protein</fullName>
    </submittedName>
</protein>
<gene>
    <name evidence="2" type="ORF">TWF696_008643</name>
</gene>
<dbReference type="Proteomes" id="UP001375240">
    <property type="component" value="Unassembled WGS sequence"/>
</dbReference>
<name>A0AAV9UHN7_9PEZI</name>
<accession>A0AAV9UHN7</accession>
<reference evidence="2 3" key="1">
    <citation type="submission" date="2019-10" db="EMBL/GenBank/DDBJ databases">
        <authorList>
            <person name="Palmer J.M."/>
        </authorList>
    </citation>
    <scope>NUCLEOTIDE SEQUENCE [LARGE SCALE GENOMIC DNA]</scope>
    <source>
        <strain evidence="2 3">TWF696</strain>
    </source>
</reference>
<sequence length="372" mass="43181">MASRSIMDKYKARIKELESRLRERDSELDKQIQRVGSQAQYIRDLEQKCEDLYDYPKQRGEDVKELNRRERAAKHHGDILTDDEAESSIDSLFAAKARGISRTFFRDIRWDRRFDKDSDCLPLSVLHSPFLRDQWDLVRKNDNMSTTALIDALLSSMMAEMILKDAFYRYKPDFKQKLNGIYSQALNEDFDEAVAWKVRTAKLSHKLTAPIPVETRSGSSHRKSGDRSSEIEKACKAMLKTLRHILNLHSPISGPYEPKELESRVRDLVDSTVTLADGWHEREFHIEVIDFQYFNRRGFHWYSESMPRYATAFSPNLAIDPERKYEIVGVISPGFIRYEKTGLDDVQEVVWRKASVLLAEDAKAAPMSSSLF</sequence>
<evidence type="ECO:0000313" key="3">
    <source>
        <dbReference type="Proteomes" id="UP001375240"/>
    </source>
</evidence>
<proteinExistence type="predicted"/>
<feature type="coiled-coil region" evidence="1">
    <location>
        <begin position="7"/>
        <end position="34"/>
    </location>
</feature>
<evidence type="ECO:0000313" key="2">
    <source>
        <dbReference type="EMBL" id="KAK6341571.1"/>
    </source>
</evidence>
<evidence type="ECO:0000256" key="1">
    <source>
        <dbReference type="SAM" id="Coils"/>
    </source>
</evidence>
<organism evidence="2 3">
    <name type="scientific">Orbilia brochopaga</name>
    <dbReference type="NCBI Taxonomy" id="3140254"/>
    <lineage>
        <taxon>Eukaryota</taxon>
        <taxon>Fungi</taxon>
        <taxon>Dikarya</taxon>
        <taxon>Ascomycota</taxon>
        <taxon>Pezizomycotina</taxon>
        <taxon>Orbiliomycetes</taxon>
        <taxon>Orbiliales</taxon>
        <taxon>Orbiliaceae</taxon>
        <taxon>Orbilia</taxon>
    </lineage>
</organism>
<comment type="caution">
    <text evidence="2">The sequence shown here is derived from an EMBL/GenBank/DDBJ whole genome shotgun (WGS) entry which is preliminary data.</text>
</comment>
<keyword evidence="3" id="KW-1185">Reference proteome</keyword>